<organism evidence="2 3">
    <name type="scientific">Eikenella longinqua</name>
    <dbReference type="NCBI Taxonomy" id="1795827"/>
    <lineage>
        <taxon>Bacteria</taxon>
        <taxon>Pseudomonadati</taxon>
        <taxon>Pseudomonadota</taxon>
        <taxon>Betaproteobacteria</taxon>
        <taxon>Neisseriales</taxon>
        <taxon>Neisseriaceae</taxon>
        <taxon>Eikenella</taxon>
    </lineage>
</organism>
<feature type="transmembrane region" description="Helical" evidence="1">
    <location>
        <begin position="39"/>
        <end position="65"/>
    </location>
</feature>
<evidence type="ECO:0000256" key="1">
    <source>
        <dbReference type="SAM" id="Phobius"/>
    </source>
</evidence>
<dbReference type="AlphaFoldDB" id="A0A1A9RXX5"/>
<dbReference type="InterPro" id="IPR052165">
    <property type="entry name" value="Membrane_assoc_protease"/>
</dbReference>
<dbReference type="RefSeq" id="WP_067591344.1">
    <property type="nucleotide sequence ID" value="NZ_LXSL01000014.1"/>
</dbReference>
<dbReference type="EMBL" id="LXSL01000014">
    <property type="protein sequence ID" value="OAM29326.1"/>
    <property type="molecule type" value="Genomic_DNA"/>
</dbReference>
<evidence type="ECO:0000313" key="2">
    <source>
        <dbReference type="EMBL" id="OAM29326.1"/>
    </source>
</evidence>
<dbReference type="STRING" id="1795827.A7P95_03695"/>
<evidence type="ECO:0000313" key="3">
    <source>
        <dbReference type="Proteomes" id="UP000077885"/>
    </source>
</evidence>
<feature type="transmembrane region" description="Helical" evidence="1">
    <location>
        <begin position="7"/>
        <end position="33"/>
    </location>
</feature>
<keyword evidence="3" id="KW-1185">Reference proteome</keyword>
<accession>A0A1A9RXX5</accession>
<comment type="caution">
    <text evidence="2">The sequence shown here is derived from an EMBL/GenBank/DDBJ whole genome shotgun (WGS) entry which is preliminary data.</text>
</comment>
<keyword evidence="1" id="KW-1133">Transmembrane helix</keyword>
<name>A0A1A9RXX5_9NEIS</name>
<dbReference type="GO" id="GO:0005886">
    <property type="term" value="C:plasma membrane"/>
    <property type="evidence" value="ECO:0007669"/>
    <property type="project" value="TreeGrafter"/>
</dbReference>
<gene>
    <name evidence="2" type="ORF">A7P95_03695</name>
</gene>
<dbReference type="Proteomes" id="UP000077885">
    <property type="component" value="Unassembled WGS sequence"/>
</dbReference>
<sequence>MPYWYWFIAAAALLIAEMFSGTFYLLVVAIALAGAGVAAWLFGAGGGAALLVAVILSAAGIAAVYRWRRNHRTAAAEDVDLDIGNTVLLHQPQSGKLWLVQYRGTYWQAEADFAARAGQAARIAGKSGNILILQPLEEN</sequence>
<keyword evidence="1" id="KW-0472">Membrane</keyword>
<protein>
    <submittedName>
        <fullName evidence="2">Uncharacterized protein</fullName>
    </submittedName>
</protein>
<reference evidence="3" key="1">
    <citation type="submission" date="2016-05" db="EMBL/GenBank/DDBJ databases">
        <title>Draft genome of Corynebacterium afermentans subsp. afermentans LCDC 88199T.</title>
        <authorList>
            <person name="Bernier A.-M."/>
            <person name="Bernard K."/>
        </authorList>
    </citation>
    <scope>NUCLEOTIDE SEQUENCE [LARGE SCALE GENOMIC DNA]</scope>
    <source>
        <strain evidence="3">NML02-A-017</strain>
    </source>
</reference>
<dbReference type="OrthoDB" id="5654021at2"/>
<dbReference type="PANTHER" id="PTHR33507:SF3">
    <property type="entry name" value="INNER MEMBRANE PROTEIN YBBJ"/>
    <property type="match status" value="1"/>
</dbReference>
<dbReference type="PANTHER" id="PTHR33507">
    <property type="entry name" value="INNER MEMBRANE PROTEIN YBBJ"/>
    <property type="match status" value="1"/>
</dbReference>
<keyword evidence="1" id="KW-0812">Transmembrane</keyword>
<proteinExistence type="predicted"/>